<evidence type="ECO:0000256" key="4">
    <source>
        <dbReference type="ARBA" id="ARBA00013202"/>
    </source>
</evidence>
<accession>A0A9N9TZD6</accession>
<dbReference type="PANTHER" id="PTHR43452">
    <property type="entry name" value="PYRUVATE DECARBOXYLASE"/>
    <property type="match status" value="1"/>
</dbReference>
<evidence type="ECO:0000259" key="14">
    <source>
        <dbReference type="Pfam" id="PF02775"/>
    </source>
</evidence>
<feature type="domain" description="Thiamine pyrophosphate enzyme central" evidence="13">
    <location>
        <begin position="208"/>
        <end position="316"/>
    </location>
</feature>
<dbReference type="GO" id="GO:0000949">
    <property type="term" value="P:aromatic amino acid family catabolic process to alcohol via Ehrlich pathway"/>
    <property type="evidence" value="ECO:0007669"/>
    <property type="project" value="TreeGrafter"/>
</dbReference>
<dbReference type="InterPro" id="IPR047213">
    <property type="entry name" value="TPP_PYR_PDC_IPDC-like"/>
</dbReference>
<dbReference type="InterPro" id="IPR029035">
    <property type="entry name" value="DHS-like_NAD/FAD-binding_dom"/>
</dbReference>
<comment type="catalytic activity">
    <reaction evidence="1">
        <text>a 2-oxocarboxylate + H(+) = an aldehyde + CO2</text>
        <dbReference type="Rhea" id="RHEA:11628"/>
        <dbReference type="ChEBI" id="CHEBI:15378"/>
        <dbReference type="ChEBI" id="CHEBI:16526"/>
        <dbReference type="ChEBI" id="CHEBI:17478"/>
        <dbReference type="ChEBI" id="CHEBI:35179"/>
        <dbReference type="EC" id="4.1.1.1"/>
    </reaction>
</comment>
<evidence type="ECO:0000256" key="11">
    <source>
        <dbReference type="PIRSR" id="PIRSR036565-2"/>
    </source>
</evidence>
<dbReference type="GO" id="GO:0005634">
    <property type="term" value="C:nucleus"/>
    <property type="evidence" value="ECO:0007669"/>
    <property type="project" value="TreeGrafter"/>
</dbReference>
<comment type="cofactor">
    <cofactor evidence="2">
        <name>thiamine diphosphate</name>
        <dbReference type="ChEBI" id="CHEBI:58937"/>
    </cofactor>
</comment>
<dbReference type="SUPFAM" id="SSF52518">
    <property type="entry name" value="Thiamin diphosphate-binding fold (THDP-binding)"/>
    <property type="match status" value="2"/>
</dbReference>
<evidence type="ECO:0000256" key="5">
    <source>
        <dbReference type="ARBA" id="ARBA00014422"/>
    </source>
</evidence>
<evidence type="ECO:0000313" key="17">
    <source>
        <dbReference type="Proteomes" id="UP000754883"/>
    </source>
</evidence>
<dbReference type="Gene3D" id="3.40.50.1220">
    <property type="entry name" value="TPP-binding domain"/>
    <property type="match status" value="1"/>
</dbReference>
<comment type="similarity">
    <text evidence="3 12">Belongs to the TPP enzyme family.</text>
</comment>
<dbReference type="FunFam" id="3.40.50.970:FF:000019">
    <property type="entry name" value="Pyruvate decarboxylase isozyme"/>
    <property type="match status" value="1"/>
</dbReference>
<evidence type="ECO:0000256" key="2">
    <source>
        <dbReference type="ARBA" id="ARBA00001964"/>
    </source>
</evidence>
<keyword evidence="10" id="KW-0456">Lyase</keyword>
<dbReference type="Gene3D" id="3.40.50.970">
    <property type="match status" value="2"/>
</dbReference>
<evidence type="ECO:0000256" key="6">
    <source>
        <dbReference type="ARBA" id="ARBA00022723"/>
    </source>
</evidence>
<evidence type="ECO:0000256" key="12">
    <source>
        <dbReference type="RuleBase" id="RU362132"/>
    </source>
</evidence>
<organism evidence="16 17">
    <name type="scientific">Clonostachys byssicola</name>
    <dbReference type="NCBI Taxonomy" id="160290"/>
    <lineage>
        <taxon>Eukaryota</taxon>
        <taxon>Fungi</taxon>
        <taxon>Dikarya</taxon>
        <taxon>Ascomycota</taxon>
        <taxon>Pezizomycotina</taxon>
        <taxon>Sordariomycetes</taxon>
        <taxon>Hypocreomycetidae</taxon>
        <taxon>Hypocreales</taxon>
        <taxon>Bionectriaceae</taxon>
        <taxon>Clonostachys</taxon>
    </lineage>
</organism>
<feature type="binding site" evidence="11">
    <location>
        <position position="487"/>
    </location>
    <ligand>
        <name>Mg(2+)</name>
        <dbReference type="ChEBI" id="CHEBI:18420"/>
    </ligand>
</feature>
<keyword evidence="7" id="KW-0210">Decarboxylase</keyword>
<dbReference type="GO" id="GO:0004737">
    <property type="term" value="F:pyruvate decarboxylase activity"/>
    <property type="evidence" value="ECO:0007669"/>
    <property type="project" value="UniProtKB-EC"/>
</dbReference>
<dbReference type="CDD" id="cd02005">
    <property type="entry name" value="TPP_PDC_IPDC"/>
    <property type="match status" value="1"/>
</dbReference>
<evidence type="ECO:0000313" key="16">
    <source>
        <dbReference type="EMBL" id="CAG9976081.1"/>
    </source>
</evidence>
<keyword evidence="6 11" id="KW-0479">Metal-binding</keyword>
<keyword evidence="17" id="KW-1185">Reference proteome</keyword>
<feature type="domain" description="Thiamine pyrophosphate enzyme TPP-binding" evidence="14">
    <location>
        <begin position="399"/>
        <end position="495"/>
    </location>
</feature>
<dbReference type="AlphaFoldDB" id="A0A9N9TZD6"/>
<dbReference type="OrthoDB" id="3970464at2759"/>
<feature type="binding site" evidence="11">
    <location>
        <position position="489"/>
    </location>
    <ligand>
        <name>Mg(2+)</name>
        <dbReference type="ChEBI" id="CHEBI:18420"/>
    </ligand>
</feature>
<dbReference type="InterPro" id="IPR029061">
    <property type="entry name" value="THDP-binding"/>
</dbReference>
<dbReference type="PIRSF" id="PIRSF036565">
    <property type="entry name" value="Pyruvt_ip_decrb"/>
    <property type="match status" value="1"/>
</dbReference>
<dbReference type="GO" id="GO:0005829">
    <property type="term" value="C:cytosol"/>
    <property type="evidence" value="ECO:0007669"/>
    <property type="project" value="TreeGrafter"/>
</dbReference>
<evidence type="ECO:0000256" key="3">
    <source>
        <dbReference type="ARBA" id="ARBA00007812"/>
    </source>
</evidence>
<protein>
    <recommendedName>
        <fullName evidence="5">Pyruvate decarboxylase</fullName>
        <ecNumber evidence="4">4.1.1.1</ecNumber>
    </recommendedName>
</protein>
<sequence>MSLTLISPDAVKCAEYIFSRLYSLGIRSVFGVPGDYNLRLLDFVEPAGLHWVGNCNELNAAYAADGYSRINGISALITTFGVGELSAVNGIAGAYAEEAPIVHIVGTPARSLQDRRVFMHHTLATGDYRQFAAVHQQITAAQVNLVDPQTAPDQIDWVLQEALFHQRPVYIEVPDDMVDALVSTDNMKKKPVLSVPHVPEAQHEAAIVERVLGRLNAAKRPAILLDGETRGMRILDLVEELSKRTMWPTWTTIFGKGLIDESMYNVYGIFQGKYAPESWNEYFQTADLILHFGPHLSDTNSFGFSAVPRENVTIAISQHTVSVDGVLFRDLPPRRVMSKILSSLQPLKLGAQGPSHHPPPTVDLDKSLPLTQKHFYHYINSIFNQGDIILAETGTAAHGSRQFKLPPKSRLLTAVTWLSIGYMVPAALGAALAQREILGCSDNRKDGAPGKERVVLFVGDGSLQMTVQEISTMMKEGLNITIIILNNNGYTIERAIHGRKQRYNDIASWNNAHILPMLGQQSSNLESFPQARTWGELEAIIQSGKLTLGTGVGIIEVFFDQEDCEGSLREMLNEQIRKGN</sequence>
<name>A0A9N9TZD6_9HYPO</name>
<evidence type="ECO:0000256" key="10">
    <source>
        <dbReference type="ARBA" id="ARBA00023239"/>
    </source>
</evidence>
<dbReference type="Pfam" id="PF00205">
    <property type="entry name" value="TPP_enzyme_M"/>
    <property type="match status" value="1"/>
</dbReference>
<feature type="domain" description="Thiamine pyrophosphate enzyme N-terminal TPP-binding" evidence="15">
    <location>
        <begin position="12"/>
        <end position="119"/>
    </location>
</feature>
<dbReference type="InterPro" id="IPR047214">
    <property type="entry name" value="TPP_PDC_IPDC"/>
</dbReference>
<dbReference type="InterPro" id="IPR012001">
    <property type="entry name" value="Thiamin_PyroP_enz_TPP-bd_dom"/>
</dbReference>
<feature type="binding site" evidence="11">
    <location>
        <position position="460"/>
    </location>
    <ligand>
        <name>Mg(2+)</name>
        <dbReference type="ChEBI" id="CHEBI:18420"/>
    </ligand>
</feature>
<evidence type="ECO:0000256" key="9">
    <source>
        <dbReference type="ARBA" id="ARBA00023052"/>
    </source>
</evidence>
<dbReference type="GO" id="GO:0030976">
    <property type="term" value="F:thiamine pyrophosphate binding"/>
    <property type="evidence" value="ECO:0007669"/>
    <property type="project" value="InterPro"/>
</dbReference>
<proteinExistence type="inferred from homology"/>
<dbReference type="EMBL" id="CABFNO020001273">
    <property type="protein sequence ID" value="CAG9976081.1"/>
    <property type="molecule type" value="Genomic_DNA"/>
</dbReference>
<dbReference type="FunFam" id="3.40.50.970:FF:000024">
    <property type="entry name" value="Pyruvate decarboxylase isozyme"/>
    <property type="match status" value="1"/>
</dbReference>
<evidence type="ECO:0000256" key="1">
    <source>
        <dbReference type="ARBA" id="ARBA00001041"/>
    </source>
</evidence>
<comment type="cofactor">
    <cofactor evidence="11">
        <name>Mg(2+)</name>
        <dbReference type="ChEBI" id="CHEBI:18420"/>
    </cofactor>
    <text evidence="11">Binds 1 Mg(2+) per subunit.</text>
</comment>
<dbReference type="SUPFAM" id="SSF52467">
    <property type="entry name" value="DHS-like NAD/FAD-binding domain"/>
    <property type="match status" value="1"/>
</dbReference>
<evidence type="ECO:0000256" key="8">
    <source>
        <dbReference type="ARBA" id="ARBA00022842"/>
    </source>
</evidence>
<keyword evidence="9 12" id="KW-0786">Thiamine pyrophosphate</keyword>
<dbReference type="Pfam" id="PF02776">
    <property type="entry name" value="TPP_enzyme_N"/>
    <property type="match status" value="1"/>
</dbReference>
<dbReference type="PANTHER" id="PTHR43452:SF11">
    <property type="entry name" value="PYRUVATE DECARBOXYLASE"/>
    <property type="match status" value="1"/>
</dbReference>
<reference evidence="16" key="1">
    <citation type="submission" date="2021-10" db="EMBL/GenBank/DDBJ databases">
        <authorList>
            <person name="Piombo E."/>
        </authorList>
    </citation>
    <scope>NUCLEOTIDE SEQUENCE</scope>
</reference>
<dbReference type="Proteomes" id="UP000754883">
    <property type="component" value="Unassembled WGS sequence"/>
</dbReference>
<dbReference type="InterPro" id="IPR012110">
    <property type="entry name" value="PDC/IPDC-like"/>
</dbReference>
<keyword evidence="8 11" id="KW-0460">Magnesium</keyword>
<evidence type="ECO:0000259" key="15">
    <source>
        <dbReference type="Pfam" id="PF02776"/>
    </source>
</evidence>
<dbReference type="Pfam" id="PF02775">
    <property type="entry name" value="TPP_enzyme_C"/>
    <property type="match status" value="1"/>
</dbReference>
<gene>
    <name evidence="16" type="ORF">CBYS24578_00014030</name>
</gene>
<comment type="caution">
    <text evidence="16">The sequence shown here is derived from an EMBL/GenBank/DDBJ whole genome shotgun (WGS) entry which is preliminary data.</text>
</comment>
<dbReference type="InterPro" id="IPR011766">
    <property type="entry name" value="TPP_enzyme_TPP-bd"/>
</dbReference>
<dbReference type="CDD" id="cd07038">
    <property type="entry name" value="TPP_PYR_PDC_IPDC_like"/>
    <property type="match status" value="1"/>
</dbReference>
<evidence type="ECO:0000256" key="7">
    <source>
        <dbReference type="ARBA" id="ARBA00022793"/>
    </source>
</evidence>
<dbReference type="GO" id="GO:0000287">
    <property type="term" value="F:magnesium ion binding"/>
    <property type="evidence" value="ECO:0007669"/>
    <property type="project" value="InterPro"/>
</dbReference>
<evidence type="ECO:0000259" key="13">
    <source>
        <dbReference type="Pfam" id="PF00205"/>
    </source>
</evidence>
<dbReference type="EC" id="4.1.1.1" evidence="4"/>
<dbReference type="InterPro" id="IPR012000">
    <property type="entry name" value="Thiamin_PyroP_enz_cen_dom"/>
</dbReference>